<evidence type="ECO:0000256" key="7">
    <source>
        <dbReference type="ARBA" id="ARBA00022989"/>
    </source>
</evidence>
<keyword evidence="6 9" id="KW-0812">Transmembrane</keyword>
<dbReference type="GO" id="GO:0015031">
    <property type="term" value="P:protein transport"/>
    <property type="evidence" value="ECO:0007669"/>
    <property type="project" value="InterPro"/>
</dbReference>
<evidence type="ECO:0000259" key="11">
    <source>
        <dbReference type="Pfam" id="PF26002"/>
    </source>
</evidence>
<keyword evidence="7 9" id="KW-1133">Transmembrane helix</keyword>
<dbReference type="InterPro" id="IPR058781">
    <property type="entry name" value="HH_AprE-like"/>
</dbReference>
<sequence>MTAEATDFEGGQTREWVPSLRNNMLAGSLAILAGFGGFLVWGYTVQLDSASVASGSVVVDTRRKTVSHLEGGILRDLLVSEGQAVAAGEPLLRLENTQAQANLLELQSRRTGLLARLARLRAEQIDAPTITFPDELLSGDTPYASDIQRNETLLFEQRRETQLRSLDVYRKQVAVYQADAGSAAAQLQANAEQQALIDSQITAIGSLVNDGLATRTQLVDLQGKLSALVGDAGELAGARARAEQSEAGAELELSRAVTTWQSDIADAIQAARIELSGLDETVTAAADVLRRVEIVSPAAGIVTNIQVTTTGAVIGSGQPIMDIIPDADERIIEARIDPRDIDAVRVGADVQVRLPSYSMRQTAPLHGSLSYIAADQSVDERTSTAFYVVRATVSEDALAAAPDIALYPGMPADLLILNKPRRAIDYFLSPITDSISRSFHEE</sequence>
<evidence type="ECO:0000256" key="8">
    <source>
        <dbReference type="ARBA" id="ARBA00023136"/>
    </source>
</evidence>
<proteinExistence type="inferred from homology"/>
<feature type="transmembrane region" description="Helical" evidence="9">
    <location>
        <begin position="24"/>
        <end position="44"/>
    </location>
</feature>
<evidence type="ECO:0000256" key="5">
    <source>
        <dbReference type="ARBA" id="ARBA00022519"/>
    </source>
</evidence>
<comment type="subcellular location">
    <subcellularLocation>
        <location evidence="1 9">Cell inner membrane</location>
        <topology evidence="1 9">Single-pass membrane protein</topology>
    </subcellularLocation>
</comment>
<name>A0AAJ5VS10_9HYPH</name>
<dbReference type="NCBIfam" id="TIGR01843">
    <property type="entry name" value="type_I_hlyD"/>
    <property type="match status" value="1"/>
</dbReference>
<dbReference type="Pfam" id="PF25994">
    <property type="entry name" value="HH_AprE"/>
    <property type="match status" value="1"/>
</dbReference>
<evidence type="ECO:0000313" key="12">
    <source>
        <dbReference type="EMBL" id="WEK03644.1"/>
    </source>
</evidence>
<evidence type="ECO:0000256" key="2">
    <source>
        <dbReference type="ARBA" id="ARBA00009477"/>
    </source>
</evidence>
<gene>
    <name evidence="12" type="ORF">P0Y65_15810</name>
</gene>
<dbReference type="AlphaFoldDB" id="A0AAJ5VS10"/>
<dbReference type="PRINTS" id="PR01490">
    <property type="entry name" value="RTXTOXIND"/>
</dbReference>
<evidence type="ECO:0000313" key="13">
    <source>
        <dbReference type="Proteomes" id="UP001217476"/>
    </source>
</evidence>
<evidence type="ECO:0000256" key="6">
    <source>
        <dbReference type="ARBA" id="ARBA00022692"/>
    </source>
</evidence>
<dbReference type="InterPro" id="IPR010129">
    <property type="entry name" value="T1SS_HlyD"/>
</dbReference>
<evidence type="ECO:0000256" key="3">
    <source>
        <dbReference type="ARBA" id="ARBA00022448"/>
    </source>
</evidence>
<keyword evidence="8 9" id="KW-0472">Membrane</keyword>
<evidence type="ECO:0000259" key="10">
    <source>
        <dbReference type="Pfam" id="PF25994"/>
    </source>
</evidence>
<evidence type="ECO:0000256" key="4">
    <source>
        <dbReference type="ARBA" id="ARBA00022475"/>
    </source>
</evidence>
<protein>
    <recommendedName>
        <fullName evidence="9">Membrane fusion protein (MFP) family protein</fullName>
    </recommendedName>
</protein>
<accession>A0AAJ5VS10</accession>
<dbReference type="InterPro" id="IPR058982">
    <property type="entry name" value="Beta-barrel_AprE"/>
</dbReference>
<dbReference type="EMBL" id="CP119312">
    <property type="protein sequence ID" value="WEK03644.1"/>
    <property type="molecule type" value="Genomic_DNA"/>
</dbReference>
<keyword evidence="5 9" id="KW-0997">Cell inner membrane</keyword>
<organism evidence="12 13">
    <name type="scientific">Candidatus Devosia phytovorans</name>
    <dbReference type="NCBI Taxonomy" id="3121372"/>
    <lineage>
        <taxon>Bacteria</taxon>
        <taxon>Pseudomonadati</taxon>
        <taxon>Pseudomonadota</taxon>
        <taxon>Alphaproteobacteria</taxon>
        <taxon>Hyphomicrobiales</taxon>
        <taxon>Devosiaceae</taxon>
        <taxon>Devosia</taxon>
    </lineage>
</organism>
<dbReference type="InterPro" id="IPR050739">
    <property type="entry name" value="MFP"/>
</dbReference>
<feature type="domain" description="AprE-like beta-barrel" evidence="11">
    <location>
        <begin position="331"/>
        <end position="417"/>
    </location>
</feature>
<evidence type="ECO:0000256" key="1">
    <source>
        <dbReference type="ARBA" id="ARBA00004377"/>
    </source>
</evidence>
<dbReference type="Pfam" id="PF26002">
    <property type="entry name" value="Beta-barrel_AprE"/>
    <property type="match status" value="1"/>
</dbReference>
<feature type="domain" description="AprE-like long alpha-helical hairpin" evidence="10">
    <location>
        <begin position="99"/>
        <end position="288"/>
    </location>
</feature>
<comment type="similarity">
    <text evidence="2 9">Belongs to the membrane fusion protein (MFP) (TC 8.A.1) family.</text>
</comment>
<dbReference type="PANTHER" id="PTHR30386">
    <property type="entry name" value="MEMBRANE FUSION SUBUNIT OF EMRAB-TOLC MULTIDRUG EFFLUX PUMP"/>
    <property type="match status" value="1"/>
</dbReference>
<keyword evidence="3 9" id="KW-0813">Transport</keyword>
<evidence type="ECO:0000256" key="9">
    <source>
        <dbReference type="RuleBase" id="RU365093"/>
    </source>
</evidence>
<reference evidence="12" key="1">
    <citation type="submission" date="2023-03" db="EMBL/GenBank/DDBJ databases">
        <title>Andean soil-derived lignocellulolytic bacterial consortium as a source of novel taxa and putative plastic-active enzymes.</title>
        <authorList>
            <person name="Diaz-Garcia L."/>
            <person name="Chuvochina M."/>
            <person name="Feuerriegel G."/>
            <person name="Bunk B."/>
            <person name="Sproer C."/>
            <person name="Streit W.R."/>
            <person name="Rodriguez L.M."/>
            <person name="Overmann J."/>
            <person name="Jimenez D.J."/>
        </authorList>
    </citation>
    <scope>NUCLEOTIDE SEQUENCE</scope>
    <source>
        <strain evidence="12">MAG 4196</strain>
    </source>
</reference>
<dbReference type="Gene3D" id="2.40.30.170">
    <property type="match status" value="1"/>
</dbReference>
<dbReference type="Proteomes" id="UP001217476">
    <property type="component" value="Chromosome"/>
</dbReference>
<dbReference type="GO" id="GO:0005886">
    <property type="term" value="C:plasma membrane"/>
    <property type="evidence" value="ECO:0007669"/>
    <property type="project" value="UniProtKB-SubCell"/>
</dbReference>
<keyword evidence="4 9" id="KW-1003">Cell membrane</keyword>
<dbReference type="PANTHER" id="PTHR30386:SF17">
    <property type="entry name" value="ALKALINE PROTEASE SECRETION PROTEIN APRE"/>
    <property type="match status" value="1"/>
</dbReference>